<evidence type="ECO:0000313" key="2">
    <source>
        <dbReference type="Proteomes" id="UP000022611"/>
    </source>
</evidence>
<dbReference type="HOGENOM" id="CLU_3383343_0_0_6"/>
<organism evidence="1 2">
    <name type="scientific">Pseudomonas fluorescens HK44</name>
    <dbReference type="NCBI Taxonomy" id="1042209"/>
    <lineage>
        <taxon>Bacteria</taxon>
        <taxon>Pseudomonadati</taxon>
        <taxon>Pseudomonadota</taxon>
        <taxon>Gammaproteobacteria</taxon>
        <taxon>Pseudomonadales</taxon>
        <taxon>Pseudomonadaceae</taxon>
        <taxon>Pseudomonas</taxon>
    </lineage>
</organism>
<name>A0A010ST45_PSEFL</name>
<sequence length="33" mass="3636">MADSWENVERQKLQTIVGCKGDKDKGWAGVSQA</sequence>
<dbReference type="EMBL" id="AFOY02000015">
    <property type="protein sequence ID" value="EXF94138.1"/>
    <property type="molecule type" value="Genomic_DNA"/>
</dbReference>
<comment type="caution">
    <text evidence="1">The sequence shown here is derived from an EMBL/GenBank/DDBJ whole genome shotgun (WGS) entry which is preliminary data.</text>
</comment>
<gene>
    <name evidence="1" type="ORF">HK44_008250</name>
</gene>
<accession>A0A010ST45</accession>
<dbReference type="AlphaFoldDB" id="A0A010ST45"/>
<evidence type="ECO:0000313" key="1">
    <source>
        <dbReference type="EMBL" id="EXF94138.1"/>
    </source>
</evidence>
<dbReference type="Proteomes" id="UP000022611">
    <property type="component" value="Unassembled WGS sequence"/>
</dbReference>
<protein>
    <submittedName>
        <fullName evidence="1">Uncharacterized protein</fullName>
    </submittedName>
</protein>
<proteinExistence type="predicted"/>
<reference evidence="1 2" key="1">
    <citation type="journal article" date="2011" name="J. Bacteriol.">
        <title>Draft genome sequence of the polycyclic aromatic hydrocarbon-degrading, genetically engineered bioluminescent bioreporter Pseudomonas fluorescens HK44.</title>
        <authorList>
            <person name="Chauhan A."/>
            <person name="Layton A.C."/>
            <person name="Williams D.E."/>
            <person name="Smartt A.E."/>
            <person name="Ripp S."/>
            <person name="Karpinets T.V."/>
            <person name="Brown S.D."/>
            <person name="Sayler G.S."/>
        </authorList>
    </citation>
    <scope>NUCLEOTIDE SEQUENCE [LARGE SCALE GENOMIC DNA]</scope>
    <source>
        <strain evidence="1 2">HK44</strain>
    </source>
</reference>